<dbReference type="EMBL" id="BARS01020440">
    <property type="protein sequence ID" value="GAG07297.1"/>
    <property type="molecule type" value="Genomic_DNA"/>
</dbReference>
<dbReference type="Pfam" id="PF13360">
    <property type="entry name" value="PQQ_2"/>
    <property type="match status" value="1"/>
</dbReference>
<accession>X0V7E1</accession>
<reference evidence="2" key="1">
    <citation type="journal article" date="2014" name="Front. Microbiol.">
        <title>High frequency of phylogenetically diverse reductive dehalogenase-homologous genes in deep subseafloor sedimentary metagenomes.</title>
        <authorList>
            <person name="Kawai M."/>
            <person name="Futagami T."/>
            <person name="Toyoda A."/>
            <person name="Takaki Y."/>
            <person name="Nishi S."/>
            <person name="Hori S."/>
            <person name="Arai W."/>
            <person name="Tsubouchi T."/>
            <person name="Morono Y."/>
            <person name="Uchiyama I."/>
            <person name="Ito T."/>
            <person name="Fujiyama A."/>
            <person name="Inagaki F."/>
            <person name="Takami H."/>
        </authorList>
    </citation>
    <scope>NUCLEOTIDE SEQUENCE</scope>
    <source>
        <strain evidence="2">Expedition CK06-06</strain>
    </source>
</reference>
<dbReference type="SUPFAM" id="SSF50998">
    <property type="entry name" value="Quinoprotein alcohol dehydrogenase-like"/>
    <property type="match status" value="1"/>
</dbReference>
<dbReference type="InterPro" id="IPR015943">
    <property type="entry name" value="WD40/YVTN_repeat-like_dom_sf"/>
</dbReference>
<protein>
    <recommendedName>
        <fullName evidence="1">Pyrrolo-quinoline quinone repeat domain-containing protein</fullName>
    </recommendedName>
</protein>
<dbReference type="Gene3D" id="2.130.10.10">
    <property type="entry name" value="YVTN repeat-like/Quinoprotein amine dehydrogenase"/>
    <property type="match status" value="1"/>
</dbReference>
<feature type="non-terminal residue" evidence="2">
    <location>
        <position position="273"/>
    </location>
</feature>
<dbReference type="AlphaFoldDB" id="X0V7E1"/>
<comment type="caution">
    <text evidence="2">The sequence shown here is derived from an EMBL/GenBank/DDBJ whole genome shotgun (WGS) entry which is preliminary data.</text>
</comment>
<sequence>GGGRLFALLSKFGPVTVLDAATGKRLMDYPGTEKAQGMRYLDGILLVRAGGNRIIAIDVGSGNKLWQDDGKIHAVMAASNGKAYYLNGGRLVCCDLKNGREVWHKDEIAGVSQILLKENYLVMTVGKHIKAVEADSGNERWSVQGRTRTAFLVAGKKQYPSRRSALFIANNRVWLGLDSLDLATGKSMTPLDASDVHTPGHHPRCYPGKATVNYLLTPNRGVEFVSLTGKPNTQNDWLRGPCTFGVLPCNGLLYVPPNPCFCFPGVKLTGFNA</sequence>
<gene>
    <name evidence="2" type="ORF">S01H1_32958</name>
</gene>
<feature type="domain" description="Pyrrolo-quinoline quinone repeat" evidence="1">
    <location>
        <begin position="2"/>
        <end position="105"/>
    </location>
</feature>
<evidence type="ECO:0000313" key="2">
    <source>
        <dbReference type="EMBL" id="GAG07297.1"/>
    </source>
</evidence>
<evidence type="ECO:0000259" key="1">
    <source>
        <dbReference type="Pfam" id="PF13360"/>
    </source>
</evidence>
<dbReference type="InterPro" id="IPR011047">
    <property type="entry name" value="Quinoprotein_ADH-like_sf"/>
</dbReference>
<organism evidence="2">
    <name type="scientific">marine sediment metagenome</name>
    <dbReference type="NCBI Taxonomy" id="412755"/>
    <lineage>
        <taxon>unclassified sequences</taxon>
        <taxon>metagenomes</taxon>
        <taxon>ecological metagenomes</taxon>
    </lineage>
</organism>
<proteinExistence type="predicted"/>
<feature type="non-terminal residue" evidence="2">
    <location>
        <position position="1"/>
    </location>
</feature>
<dbReference type="InterPro" id="IPR002372">
    <property type="entry name" value="PQQ_rpt_dom"/>
</dbReference>
<name>X0V7E1_9ZZZZ</name>